<evidence type="ECO:0000313" key="2">
    <source>
        <dbReference type="Proteomes" id="UP001595974"/>
    </source>
</evidence>
<protein>
    <recommendedName>
        <fullName evidence="3">Tetratricopeptide repeat protein</fullName>
    </recommendedName>
</protein>
<name>A0ABW1AVX4_9RHOO</name>
<accession>A0ABW1AVX4</accession>
<dbReference type="EMBL" id="JBHSOG010000094">
    <property type="protein sequence ID" value="MFC5771452.1"/>
    <property type="molecule type" value="Genomic_DNA"/>
</dbReference>
<comment type="caution">
    <text evidence="1">The sequence shown here is derived from an EMBL/GenBank/DDBJ whole genome shotgun (WGS) entry which is preliminary data.</text>
</comment>
<evidence type="ECO:0008006" key="3">
    <source>
        <dbReference type="Google" id="ProtNLM"/>
    </source>
</evidence>
<sequence>MQRVREAVAEIQKVAKKAPALGAVGAVQFLEKVSPALEQVDSSSGAIGTAVNHAIETCATIIAAAAADDRTRDQWLERLWEAHQNDEIPYIERLASHWGELCASRERASAWADRLIGTVEAAWSLNRKPGGYFHGTIASLSALLHAGRYEELLALLDKAPTSLWHYREWGVRALAAMGRKAEAIRYAEASRGLNDNPIAIARACEEILLSSGLAEEAYTRYAIAANQGTTFLATFRAIAKKYPTQAPAKVLDDLVASTPGQEGKWFAAAKDAGLYDEAIALAQRTPCDPRTLTRAARDFAATKPRFAVEAGLAALRWIAAGYGYEITGMDVLAACSSTLDAARNGGCVDETEGRIRALVAGPRSTAKDLIAASLGTRTIS</sequence>
<evidence type="ECO:0000313" key="1">
    <source>
        <dbReference type="EMBL" id="MFC5771452.1"/>
    </source>
</evidence>
<dbReference type="Proteomes" id="UP001595974">
    <property type="component" value="Unassembled WGS sequence"/>
</dbReference>
<dbReference type="RefSeq" id="WP_198363315.1">
    <property type="nucleotide sequence ID" value="NZ_JBHSOG010000094.1"/>
</dbReference>
<proteinExistence type="predicted"/>
<reference evidence="2" key="1">
    <citation type="journal article" date="2019" name="Int. J. Syst. Evol. Microbiol.">
        <title>The Global Catalogue of Microorganisms (GCM) 10K type strain sequencing project: providing services to taxonomists for standard genome sequencing and annotation.</title>
        <authorList>
            <consortium name="The Broad Institute Genomics Platform"/>
            <consortium name="The Broad Institute Genome Sequencing Center for Infectious Disease"/>
            <person name="Wu L."/>
            <person name="Ma J."/>
        </authorList>
    </citation>
    <scope>NUCLEOTIDE SEQUENCE [LARGE SCALE GENOMIC DNA]</scope>
    <source>
        <strain evidence="2">SHR3</strain>
    </source>
</reference>
<keyword evidence="2" id="KW-1185">Reference proteome</keyword>
<organism evidence="1 2">
    <name type="scientific">Thauera sinica</name>
    <dbReference type="NCBI Taxonomy" id="2665146"/>
    <lineage>
        <taxon>Bacteria</taxon>
        <taxon>Pseudomonadati</taxon>
        <taxon>Pseudomonadota</taxon>
        <taxon>Betaproteobacteria</taxon>
        <taxon>Rhodocyclales</taxon>
        <taxon>Zoogloeaceae</taxon>
        <taxon>Thauera</taxon>
    </lineage>
</organism>
<gene>
    <name evidence="1" type="ORF">ACFPTN_18900</name>
</gene>